<dbReference type="SUPFAM" id="SSF53720">
    <property type="entry name" value="ALDH-like"/>
    <property type="match status" value="1"/>
</dbReference>
<dbReference type="Proteomes" id="UP000321261">
    <property type="component" value="Unassembled WGS sequence"/>
</dbReference>
<evidence type="ECO:0000256" key="3">
    <source>
        <dbReference type="PROSITE-ProRule" id="PRU10007"/>
    </source>
</evidence>
<proteinExistence type="inferred from homology"/>
<comment type="similarity">
    <text evidence="1 4">Belongs to the aldehyde dehydrogenase family.</text>
</comment>
<dbReference type="PANTHER" id="PTHR11699">
    <property type="entry name" value="ALDEHYDE DEHYDROGENASE-RELATED"/>
    <property type="match status" value="1"/>
</dbReference>
<dbReference type="InterPro" id="IPR016162">
    <property type="entry name" value="Ald_DH_N"/>
</dbReference>
<comment type="caution">
    <text evidence="6">The sequence shown here is derived from an EMBL/GenBank/DDBJ whole genome shotgun (WGS) entry which is preliminary data.</text>
</comment>
<dbReference type="PROSITE" id="PS00687">
    <property type="entry name" value="ALDEHYDE_DEHYDR_GLU"/>
    <property type="match status" value="1"/>
</dbReference>
<keyword evidence="2 4" id="KW-0560">Oxidoreductase</keyword>
<dbReference type="InterPro" id="IPR015590">
    <property type="entry name" value="Aldehyde_DH_dom"/>
</dbReference>
<dbReference type="Pfam" id="PF00171">
    <property type="entry name" value="Aldedh"/>
    <property type="match status" value="1"/>
</dbReference>
<evidence type="ECO:0000259" key="5">
    <source>
        <dbReference type="Pfam" id="PF00171"/>
    </source>
</evidence>
<dbReference type="EMBL" id="VIWU01000001">
    <property type="protein sequence ID" value="TWF75118.1"/>
    <property type="molecule type" value="Genomic_DNA"/>
</dbReference>
<accession>A0A561SJP5</accession>
<feature type="active site" evidence="3">
    <location>
        <position position="248"/>
    </location>
</feature>
<keyword evidence="7" id="KW-1185">Reference proteome</keyword>
<evidence type="ECO:0000256" key="2">
    <source>
        <dbReference type="ARBA" id="ARBA00023002"/>
    </source>
</evidence>
<dbReference type="Gene3D" id="3.40.605.10">
    <property type="entry name" value="Aldehyde Dehydrogenase, Chain A, domain 1"/>
    <property type="match status" value="1"/>
</dbReference>
<protein>
    <submittedName>
        <fullName evidence="6">Betaine-aldehyde dehydrogenase</fullName>
    </submittedName>
</protein>
<name>A0A561SJP5_9PSEU</name>
<evidence type="ECO:0000256" key="4">
    <source>
        <dbReference type="RuleBase" id="RU003345"/>
    </source>
</evidence>
<dbReference type="RefSeq" id="WP_246170212.1">
    <property type="nucleotide sequence ID" value="NZ_VIWU01000001.1"/>
</dbReference>
<evidence type="ECO:0000313" key="6">
    <source>
        <dbReference type="EMBL" id="TWF75118.1"/>
    </source>
</evidence>
<organism evidence="6 7">
    <name type="scientific">Pseudonocardia hierapolitana</name>
    <dbReference type="NCBI Taxonomy" id="1128676"/>
    <lineage>
        <taxon>Bacteria</taxon>
        <taxon>Bacillati</taxon>
        <taxon>Actinomycetota</taxon>
        <taxon>Actinomycetes</taxon>
        <taxon>Pseudonocardiales</taxon>
        <taxon>Pseudonocardiaceae</taxon>
        <taxon>Pseudonocardia</taxon>
    </lineage>
</organism>
<evidence type="ECO:0000256" key="1">
    <source>
        <dbReference type="ARBA" id="ARBA00009986"/>
    </source>
</evidence>
<evidence type="ECO:0000313" key="7">
    <source>
        <dbReference type="Proteomes" id="UP000321261"/>
    </source>
</evidence>
<dbReference type="InterPro" id="IPR016163">
    <property type="entry name" value="Ald_DH_C"/>
</dbReference>
<dbReference type="InterPro" id="IPR029510">
    <property type="entry name" value="Ald_DH_CS_GLU"/>
</dbReference>
<dbReference type="Gene3D" id="3.40.309.10">
    <property type="entry name" value="Aldehyde Dehydrogenase, Chain A, domain 2"/>
    <property type="match status" value="1"/>
</dbReference>
<dbReference type="InterPro" id="IPR016161">
    <property type="entry name" value="Ald_DH/histidinol_DH"/>
</dbReference>
<reference evidence="6 7" key="1">
    <citation type="submission" date="2019-06" db="EMBL/GenBank/DDBJ databases">
        <title>Sequencing the genomes of 1000 actinobacteria strains.</title>
        <authorList>
            <person name="Klenk H.-P."/>
        </authorList>
    </citation>
    <scope>NUCLEOTIDE SEQUENCE [LARGE SCALE GENOMIC DNA]</scope>
    <source>
        <strain evidence="6 7">DSM 45671</strain>
    </source>
</reference>
<gene>
    <name evidence="6" type="ORF">FHX44_111002</name>
</gene>
<dbReference type="FunFam" id="3.40.309.10:FF:000012">
    <property type="entry name" value="Betaine aldehyde dehydrogenase"/>
    <property type="match status" value="1"/>
</dbReference>
<dbReference type="FunFam" id="3.40.605.10:FF:000007">
    <property type="entry name" value="NAD/NADP-dependent betaine aldehyde dehydrogenase"/>
    <property type="match status" value="1"/>
</dbReference>
<dbReference type="GO" id="GO:0016620">
    <property type="term" value="F:oxidoreductase activity, acting on the aldehyde or oxo group of donors, NAD or NADP as acceptor"/>
    <property type="evidence" value="ECO:0007669"/>
    <property type="project" value="InterPro"/>
</dbReference>
<sequence>MNDTDLRMSIGGQWVPAADGATLPVVDPATEERIGTIPAGGAKDVAAAVEAAADAAPGWAARPWLDRGELLRELAGRIEERVDELAMMDAVDGGNPVSGMRGDVRRAVEEVRYYAGLGGELKGDTVPWTEQQFGQTFREPYGVVGRITAYNHPLQFAVTKVAAPLIAGNSVVLKPSEHTSMSALRFAELAQDVLPPGVLNVVTGTGIGAGAPLVEHPDVPRISFTGGVPTGRAILRAAAEHIKHVSLELGGKNPMIVCPDVDLAAAARAAVAGMGLRRSTGQSCQSTSRILVHASIADELTARILEIIGGLRIGDPRDDDVEIGPLCFREHHERVLGYIEIGKAEGARLLTGGGRPDGLDRGFYVAPTVFADVTPDMRIANEEIFGPVISIMTWRDEAEAIALANGVEYGLTANIWTNDFSAVHRIARAVEAGTVWINGAAGARPVGVPFGGYKHSGLGREACLGEALSFTREKSLILTFPA</sequence>
<feature type="domain" description="Aldehyde dehydrogenase" evidence="5">
    <location>
        <begin position="14"/>
        <end position="474"/>
    </location>
</feature>
<dbReference type="AlphaFoldDB" id="A0A561SJP5"/>